<protein>
    <submittedName>
        <fullName evidence="2">Uncharacterized protein</fullName>
    </submittedName>
</protein>
<comment type="caution">
    <text evidence="2">The sequence shown here is derived from an EMBL/GenBank/DDBJ whole genome shotgun (WGS) entry which is preliminary data.</text>
</comment>
<evidence type="ECO:0000256" key="1">
    <source>
        <dbReference type="SAM" id="Phobius"/>
    </source>
</evidence>
<dbReference type="SUPFAM" id="SSF48371">
    <property type="entry name" value="ARM repeat"/>
    <property type="match status" value="1"/>
</dbReference>
<keyword evidence="3" id="KW-1185">Reference proteome</keyword>
<accession>A0A0W1B509</accession>
<dbReference type="InterPro" id="IPR016024">
    <property type="entry name" value="ARM-type_fold"/>
</dbReference>
<keyword evidence="1" id="KW-1133">Transmembrane helix</keyword>
<dbReference type="Proteomes" id="UP000054709">
    <property type="component" value="Unassembled WGS sequence"/>
</dbReference>
<keyword evidence="1" id="KW-0812">Transmembrane</keyword>
<evidence type="ECO:0000313" key="2">
    <source>
        <dbReference type="EMBL" id="KTD88577.1"/>
    </source>
</evidence>
<feature type="transmembrane region" description="Helical" evidence="1">
    <location>
        <begin position="37"/>
        <end position="56"/>
    </location>
</feature>
<name>A0A0W1B509_9BACL</name>
<gene>
    <name evidence="2" type="ORF">UQ64_04470</name>
</gene>
<dbReference type="RefSeq" id="WP_060621728.1">
    <property type="nucleotide sequence ID" value="NZ_LCZJ02000012.1"/>
</dbReference>
<proteinExistence type="predicted"/>
<dbReference type="AlphaFoldDB" id="A0A0W1B509"/>
<reference evidence="2 3" key="1">
    <citation type="journal article" date="2015" name="Int. Biodeterior. Biodegradation">
        <title>Physiological and genetic screening methods for the isolation of methyl tert-butyl ether-degrading bacteria for bioremediation purposes.</title>
        <authorList>
            <person name="Guisado I.M."/>
            <person name="Purswani J."/>
            <person name="Gonzalez Lopez J."/>
            <person name="Pozo C."/>
        </authorList>
    </citation>
    <scope>NUCLEOTIDE SEQUENCE [LARGE SCALE GENOMIC DNA]</scope>
    <source>
        <strain evidence="2 3">SH7</strain>
    </source>
</reference>
<organism evidence="2 3">
    <name type="scientific">Paenibacillus etheri</name>
    <dbReference type="NCBI Taxonomy" id="1306852"/>
    <lineage>
        <taxon>Bacteria</taxon>
        <taxon>Bacillati</taxon>
        <taxon>Bacillota</taxon>
        <taxon>Bacilli</taxon>
        <taxon>Bacillales</taxon>
        <taxon>Paenibacillaceae</taxon>
        <taxon>Paenibacillus</taxon>
    </lineage>
</organism>
<evidence type="ECO:0000313" key="3">
    <source>
        <dbReference type="Proteomes" id="UP000054709"/>
    </source>
</evidence>
<dbReference type="EMBL" id="LCZJ02000012">
    <property type="protein sequence ID" value="KTD88577.1"/>
    <property type="molecule type" value="Genomic_DNA"/>
</dbReference>
<keyword evidence="1" id="KW-0472">Membrane</keyword>
<sequence>MKKEDLFKEIGLIDENLINAAGHNGTEKRKKGISKKWVVLVACLILYSSTASALLATEYYKNQNSEPYIRYLKAEDMELEPTAQYEAEKFLHALKSDNNEYVYIAINRLVESFNDQKLRVKALKELQPFLKNENQKIADAAAFAVDILSKSYRSPYIVKLADGSMVFTLFNNYSDYGSQNVIWRIKDNVLKEYLSFSTPSMYVTKIVPSPNHKLVAIVTCSNKSNFVQISNIEEGMTSPELIESARVKYGAQKELDTWIRTDHENYSYADKLVWKDNDTLAFEGSLAYQNTEIIENVTVKYQFSKKIIEVKELNTSR</sequence>
<dbReference type="OrthoDB" id="2533230at2"/>